<dbReference type="EMBL" id="VYKL01000018">
    <property type="protein sequence ID" value="KAA9023895.1"/>
    <property type="molecule type" value="Genomic_DNA"/>
</dbReference>
<feature type="domain" description="OmpA-like" evidence="3">
    <location>
        <begin position="77"/>
        <end position="210"/>
    </location>
</feature>
<evidence type="ECO:0000259" key="3">
    <source>
        <dbReference type="PROSITE" id="PS51123"/>
    </source>
</evidence>
<protein>
    <submittedName>
        <fullName evidence="4">OmpA family protein</fullName>
    </submittedName>
</protein>
<keyword evidence="2" id="KW-0812">Transmembrane</keyword>
<dbReference type="GO" id="GO:0016020">
    <property type="term" value="C:membrane"/>
    <property type="evidence" value="ECO:0007669"/>
    <property type="project" value="UniProtKB-UniRule"/>
</dbReference>
<evidence type="ECO:0000313" key="4">
    <source>
        <dbReference type="EMBL" id="KAA9023895.1"/>
    </source>
</evidence>
<name>A0A5J5HUC2_9BACI</name>
<keyword evidence="2" id="KW-1133">Transmembrane helix</keyword>
<accession>A0A5J5HUC2</accession>
<dbReference type="AlphaFoldDB" id="A0A5J5HUC2"/>
<proteinExistence type="predicted"/>
<organism evidence="4 5">
    <name type="scientific">Niallia endozanthoxylica</name>
    <dbReference type="NCBI Taxonomy" id="2036016"/>
    <lineage>
        <taxon>Bacteria</taxon>
        <taxon>Bacillati</taxon>
        <taxon>Bacillota</taxon>
        <taxon>Bacilli</taxon>
        <taxon>Bacillales</taxon>
        <taxon>Bacillaceae</taxon>
        <taxon>Niallia</taxon>
    </lineage>
</organism>
<reference evidence="4 5" key="1">
    <citation type="submission" date="2019-09" db="EMBL/GenBank/DDBJ databases">
        <title>Whole genome sequences of isolates from the Mars Exploration Rovers.</title>
        <authorList>
            <person name="Seuylemezian A."/>
            <person name="Vaishampayan P."/>
        </authorList>
    </citation>
    <scope>NUCLEOTIDE SEQUENCE [LARGE SCALE GENOMIC DNA]</scope>
    <source>
        <strain evidence="4 5">MER_TA_151</strain>
    </source>
</reference>
<dbReference type="SUPFAM" id="SSF103088">
    <property type="entry name" value="OmpA-like"/>
    <property type="match status" value="1"/>
</dbReference>
<dbReference type="OrthoDB" id="9805566at2"/>
<dbReference type="InterPro" id="IPR006665">
    <property type="entry name" value="OmpA-like"/>
</dbReference>
<dbReference type="InterPro" id="IPR036737">
    <property type="entry name" value="OmpA-like_sf"/>
</dbReference>
<dbReference type="PROSITE" id="PS51123">
    <property type="entry name" value="OMPA_2"/>
    <property type="match status" value="1"/>
</dbReference>
<dbReference type="CDD" id="cd07185">
    <property type="entry name" value="OmpA_C-like"/>
    <property type="match status" value="1"/>
</dbReference>
<dbReference type="RefSeq" id="WP_150440295.1">
    <property type="nucleotide sequence ID" value="NZ_VYKL01000018.1"/>
</dbReference>
<evidence type="ECO:0000256" key="2">
    <source>
        <dbReference type="SAM" id="Phobius"/>
    </source>
</evidence>
<comment type="caution">
    <text evidence="4">The sequence shown here is derived from an EMBL/GenBank/DDBJ whole genome shotgun (WGS) entry which is preliminary data.</text>
</comment>
<keyword evidence="5" id="KW-1185">Reference proteome</keyword>
<evidence type="ECO:0000256" key="1">
    <source>
        <dbReference type="PROSITE-ProRule" id="PRU00473"/>
    </source>
</evidence>
<dbReference type="InterPro" id="IPR050330">
    <property type="entry name" value="Bact_OuterMem_StrucFunc"/>
</dbReference>
<feature type="transmembrane region" description="Helical" evidence="2">
    <location>
        <begin position="12"/>
        <end position="35"/>
    </location>
</feature>
<dbReference type="Gene3D" id="3.30.1330.60">
    <property type="entry name" value="OmpA-like domain"/>
    <property type="match status" value="1"/>
</dbReference>
<dbReference type="PANTHER" id="PTHR30329:SF21">
    <property type="entry name" value="LIPOPROTEIN YIAD-RELATED"/>
    <property type="match status" value="1"/>
</dbReference>
<evidence type="ECO:0000313" key="5">
    <source>
        <dbReference type="Proteomes" id="UP000326671"/>
    </source>
</evidence>
<dbReference type="Pfam" id="PF00691">
    <property type="entry name" value="OmpA"/>
    <property type="match status" value="1"/>
</dbReference>
<keyword evidence="1 2" id="KW-0472">Membrane</keyword>
<dbReference type="PANTHER" id="PTHR30329">
    <property type="entry name" value="STATOR ELEMENT OF FLAGELLAR MOTOR COMPLEX"/>
    <property type="match status" value="1"/>
</dbReference>
<sequence>MKRRNKTEVNYWQSYADLMSAMLMVFALLLTLVILDIRELQEQQEEKIEEVVSVKSEIIKALTEAFSESDVSIDIDQQTGAIRFPGSVLYEYDSTALSPVGKDFLKQFVPQYLDILLQDRFKDEISSIIIEGHTDNSGTYLYNMKLSQERAYSVLDYIYNQEMPNFHVRELSKEYVTANGRGPTSPLEDKDGHYSPELSRRVEFLFRLKDDEAIQAIDKLVNQ</sequence>
<gene>
    <name evidence="4" type="ORF">F4V44_12215</name>
</gene>
<dbReference type="Proteomes" id="UP000326671">
    <property type="component" value="Unassembled WGS sequence"/>
</dbReference>